<dbReference type="AlphaFoldDB" id="W0EX78"/>
<dbReference type="EMBL" id="CP007034">
    <property type="protein sequence ID" value="AHF13804.1"/>
    <property type="molecule type" value="Genomic_DNA"/>
</dbReference>
<keyword evidence="2" id="KW-1185">Reference proteome</keyword>
<proteinExistence type="predicted"/>
<evidence type="ECO:0000313" key="1">
    <source>
        <dbReference type="EMBL" id="AHF13804.1"/>
    </source>
</evidence>
<evidence type="ECO:0000313" key="2">
    <source>
        <dbReference type="Proteomes" id="UP000018901"/>
    </source>
</evidence>
<dbReference type="STRING" id="880074.BARVI_06785"/>
<gene>
    <name evidence="1" type="ORF">BARVI_06785</name>
</gene>
<accession>W0EX78</accession>
<dbReference type="Proteomes" id="UP000018901">
    <property type="component" value="Chromosome"/>
</dbReference>
<dbReference type="HOGENOM" id="CLU_2894921_0_0_10"/>
<sequence length="62" mass="7223">MVRAAAKKGTKFSIFCKEKLTRISMLLSGNVAMSATNVYREVKKMQTFYIFAMYDPMREFEL</sequence>
<reference evidence="1 2" key="1">
    <citation type="submission" date="2013-12" db="EMBL/GenBank/DDBJ databases">
        <authorList>
            <consortium name="DOE Joint Genome Institute"/>
            <person name="Eisen J."/>
            <person name="Huntemann M."/>
            <person name="Han J."/>
            <person name="Chen A."/>
            <person name="Kyrpides N."/>
            <person name="Mavromatis K."/>
            <person name="Markowitz V."/>
            <person name="Palaniappan K."/>
            <person name="Ivanova N."/>
            <person name="Schaumberg A."/>
            <person name="Pati A."/>
            <person name="Liolios K."/>
            <person name="Nordberg H.P."/>
            <person name="Cantor M.N."/>
            <person name="Hua S.X."/>
            <person name="Woyke T."/>
        </authorList>
    </citation>
    <scope>NUCLEOTIDE SEQUENCE [LARGE SCALE GENOMIC DNA]</scope>
    <source>
        <strain evidence="2">DSM 18177</strain>
    </source>
</reference>
<organism evidence="1 2">
    <name type="scientific">Barnesiella viscericola DSM 18177</name>
    <dbReference type="NCBI Taxonomy" id="880074"/>
    <lineage>
        <taxon>Bacteria</taxon>
        <taxon>Pseudomonadati</taxon>
        <taxon>Bacteroidota</taxon>
        <taxon>Bacteroidia</taxon>
        <taxon>Bacteroidales</taxon>
        <taxon>Barnesiellaceae</taxon>
        <taxon>Barnesiella</taxon>
    </lineage>
</organism>
<dbReference type="KEGG" id="bvs:BARVI_06785"/>
<protein>
    <submittedName>
        <fullName evidence="1">Uncharacterized protein</fullName>
    </submittedName>
</protein>
<name>W0EX78_9BACT</name>